<protein>
    <submittedName>
        <fullName evidence="3">Conjugative transposon protein TraJ</fullName>
    </submittedName>
</protein>
<keyword evidence="1" id="KW-0812">Transmembrane</keyword>
<comment type="caution">
    <text evidence="3">The sequence shown here is derived from an EMBL/GenBank/DDBJ whole genome shotgun (WGS) entry which is preliminary data.</text>
</comment>
<feature type="transmembrane region" description="Helical" evidence="1">
    <location>
        <begin position="167"/>
        <end position="191"/>
    </location>
</feature>
<dbReference type="RefSeq" id="WP_188939362.1">
    <property type="nucleotide sequence ID" value="NZ_BMIA01000009.1"/>
</dbReference>
<feature type="transmembrane region" description="Helical" evidence="1">
    <location>
        <begin position="26"/>
        <end position="47"/>
    </location>
</feature>
<dbReference type="EMBL" id="BMIA01000009">
    <property type="protein sequence ID" value="GGH55751.1"/>
    <property type="molecule type" value="Genomic_DNA"/>
</dbReference>
<dbReference type="InterPro" id="IPR012424">
    <property type="entry name" value="Conjugative_transposon_TraJ_C"/>
</dbReference>
<evidence type="ECO:0000313" key="3">
    <source>
        <dbReference type="EMBL" id="GGH55751.1"/>
    </source>
</evidence>
<name>A0ABQ1ZAP2_9BACT</name>
<evidence type="ECO:0000259" key="2">
    <source>
        <dbReference type="Pfam" id="PF07863"/>
    </source>
</evidence>
<evidence type="ECO:0000313" key="4">
    <source>
        <dbReference type="Proteomes" id="UP000600214"/>
    </source>
</evidence>
<evidence type="ECO:0000256" key="1">
    <source>
        <dbReference type="SAM" id="Phobius"/>
    </source>
</evidence>
<dbReference type="Pfam" id="PF07863">
    <property type="entry name" value="CtnDOT_TraJ"/>
    <property type="match status" value="1"/>
</dbReference>
<keyword evidence="1" id="KW-0472">Membrane</keyword>
<keyword evidence="4" id="KW-1185">Reference proteome</keyword>
<accession>A0ABQ1ZAP2</accession>
<feature type="transmembrane region" description="Helical" evidence="1">
    <location>
        <begin position="197"/>
        <end position="215"/>
    </location>
</feature>
<keyword evidence="1" id="KW-1133">Transmembrane helix</keyword>
<feature type="transmembrane region" description="Helical" evidence="1">
    <location>
        <begin position="271"/>
        <end position="288"/>
    </location>
</feature>
<gene>
    <name evidence="3" type="ORF">GCM10007423_63630</name>
</gene>
<organism evidence="3 4">
    <name type="scientific">Dyadobacter endophyticus</name>
    <dbReference type="NCBI Taxonomy" id="1749036"/>
    <lineage>
        <taxon>Bacteria</taxon>
        <taxon>Pseudomonadati</taxon>
        <taxon>Bacteroidota</taxon>
        <taxon>Cytophagia</taxon>
        <taxon>Cytophagales</taxon>
        <taxon>Spirosomataceae</taxon>
        <taxon>Dyadobacter</taxon>
    </lineage>
</organism>
<sequence length="399" mass="42229">MEDIGQGVIGLINQIYNEMIPMTEQISAMIVGKVNIIAAIGATLYCFGNLIKQVYYNEEINFLPYMRPFLVLMLIPLSPTVTEGIDKVSTEIRQAVNGSNAKIAERIEKNSEKMQEAIDKKWDKIGNDEALYEQTFGNTRAEDDSGMFPLGDDIKLMMGRSTDQIKIALVLLIQNLLITLMYVAEAALLLMSLCYRLVLKMGFPIAITLTIFPGFTNNMIHWFGKYVNFSLLPAVAAMYSTISFGLLDLYLSSDPADVVSGSDTQNPEFLGFAYIGILCISLVGYLFVPSMTAMLVNIGGVGTIMAGSTRAVNQAAGTASRGMTNAADRIGRVASSATSGAARGAAQGAAVGSAVLSTESTAGRAVAATIGAMGGAAVGAVKGISKAGKGGSDSKSTKV</sequence>
<reference evidence="4" key="1">
    <citation type="journal article" date="2019" name="Int. J. Syst. Evol. Microbiol.">
        <title>The Global Catalogue of Microorganisms (GCM) 10K type strain sequencing project: providing services to taxonomists for standard genome sequencing and annotation.</title>
        <authorList>
            <consortium name="The Broad Institute Genomics Platform"/>
            <consortium name="The Broad Institute Genome Sequencing Center for Infectious Disease"/>
            <person name="Wu L."/>
            <person name="Ma J."/>
        </authorList>
    </citation>
    <scope>NUCLEOTIDE SEQUENCE [LARGE SCALE GENOMIC DNA]</scope>
    <source>
        <strain evidence="4">CGMCC 1.15288</strain>
    </source>
</reference>
<feature type="domain" description="Conjugative transposon TraJ C-terminal" evidence="2">
    <location>
        <begin position="8"/>
        <end position="340"/>
    </location>
</feature>
<proteinExistence type="predicted"/>
<feature type="transmembrane region" description="Helical" evidence="1">
    <location>
        <begin position="227"/>
        <end position="251"/>
    </location>
</feature>
<dbReference type="Proteomes" id="UP000600214">
    <property type="component" value="Unassembled WGS sequence"/>
</dbReference>